<dbReference type="GO" id="GO:0000978">
    <property type="term" value="F:RNA polymerase II cis-regulatory region sequence-specific DNA binding"/>
    <property type="evidence" value="ECO:0007669"/>
    <property type="project" value="TreeGrafter"/>
</dbReference>
<dbReference type="FunFam" id="3.30.160.60:FF:000295">
    <property type="entry name" value="zinc finger protein 19"/>
    <property type="match status" value="1"/>
</dbReference>
<keyword evidence="7" id="KW-0238">DNA-binding</keyword>
<evidence type="ECO:0000256" key="4">
    <source>
        <dbReference type="ARBA" id="ARBA00022737"/>
    </source>
</evidence>
<name>A0A3M0JHL9_HIRRU</name>
<dbReference type="EMBL" id="QRBI01000146">
    <property type="protein sequence ID" value="RMB99820.1"/>
    <property type="molecule type" value="Genomic_DNA"/>
</dbReference>
<dbReference type="FunFam" id="3.30.160.60:FF:000102">
    <property type="entry name" value="zinc finger protein 850 isoform X1"/>
    <property type="match status" value="2"/>
</dbReference>
<dbReference type="SMART" id="SM00355">
    <property type="entry name" value="ZnF_C2H2"/>
    <property type="match status" value="6"/>
</dbReference>
<dbReference type="GO" id="GO:0005654">
    <property type="term" value="C:nucleoplasm"/>
    <property type="evidence" value="ECO:0007669"/>
    <property type="project" value="UniProtKB-ARBA"/>
</dbReference>
<dbReference type="Proteomes" id="UP000269221">
    <property type="component" value="Unassembled WGS sequence"/>
</dbReference>
<comment type="subcellular location">
    <subcellularLocation>
        <location evidence="1">Nucleus</location>
    </subcellularLocation>
</comment>
<dbReference type="FunFam" id="3.30.160.60:FF:000690">
    <property type="entry name" value="Zinc finger protein 354C"/>
    <property type="match status" value="1"/>
</dbReference>
<keyword evidence="5 9" id="KW-0863">Zinc-finger</keyword>
<dbReference type="FunFam" id="3.30.160.60:FF:000135">
    <property type="entry name" value="Zinc finger protein 358"/>
    <property type="match status" value="1"/>
</dbReference>
<evidence type="ECO:0000259" key="10">
    <source>
        <dbReference type="PROSITE" id="PS50157"/>
    </source>
</evidence>
<dbReference type="FunFam" id="3.30.160.60:FF:002090">
    <property type="entry name" value="Zinc finger protein 473"/>
    <property type="match status" value="1"/>
</dbReference>
<evidence type="ECO:0000256" key="9">
    <source>
        <dbReference type="PROSITE-ProRule" id="PRU00042"/>
    </source>
</evidence>
<dbReference type="Pfam" id="PF00096">
    <property type="entry name" value="zf-C2H2"/>
    <property type="match status" value="6"/>
</dbReference>
<protein>
    <recommendedName>
        <fullName evidence="10">C2H2-type domain-containing protein</fullName>
    </recommendedName>
</protein>
<dbReference type="OrthoDB" id="654211at2759"/>
<accession>A0A3M0JHL9</accession>
<feature type="domain" description="C2H2-type" evidence="10">
    <location>
        <begin position="218"/>
        <end position="245"/>
    </location>
</feature>
<dbReference type="PROSITE" id="PS50157">
    <property type="entry name" value="ZINC_FINGER_C2H2_2"/>
    <property type="match status" value="6"/>
</dbReference>
<feature type="domain" description="C2H2-type" evidence="10">
    <location>
        <begin position="134"/>
        <end position="161"/>
    </location>
</feature>
<dbReference type="PANTHER" id="PTHR23226">
    <property type="entry name" value="ZINC FINGER AND SCAN DOMAIN-CONTAINING"/>
    <property type="match status" value="1"/>
</dbReference>
<feature type="domain" description="C2H2-type" evidence="10">
    <location>
        <begin position="162"/>
        <end position="189"/>
    </location>
</feature>
<keyword evidence="12" id="KW-1185">Reference proteome</keyword>
<reference evidence="11 12" key="1">
    <citation type="submission" date="2018-07" db="EMBL/GenBank/DDBJ databases">
        <title>A high quality draft genome assembly of the barn swallow (H. rustica rustica).</title>
        <authorList>
            <person name="Formenti G."/>
            <person name="Chiara M."/>
            <person name="Poveda L."/>
            <person name="Francoijs K.-J."/>
            <person name="Bonisoli-Alquati A."/>
            <person name="Canova L."/>
            <person name="Gianfranceschi L."/>
            <person name="Horner D.S."/>
            <person name="Saino N."/>
        </authorList>
    </citation>
    <scope>NUCLEOTIDE SEQUENCE [LARGE SCALE GENOMIC DNA]</scope>
    <source>
        <strain evidence="11">Chelidonia</strain>
        <tissue evidence="11">Blood</tissue>
    </source>
</reference>
<dbReference type="InterPro" id="IPR036236">
    <property type="entry name" value="Znf_C2H2_sf"/>
</dbReference>
<dbReference type="InterPro" id="IPR013087">
    <property type="entry name" value="Znf_C2H2_type"/>
</dbReference>
<dbReference type="SUPFAM" id="SSF57667">
    <property type="entry name" value="beta-beta-alpha zinc fingers"/>
    <property type="match status" value="3"/>
</dbReference>
<dbReference type="Gene3D" id="3.30.160.60">
    <property type="entry name" value="Classic Zinc Finger"/>
    <property type="match status" value="6"/>
</dbReference>
<keyword evidence="6" id="KW-0862">Zinc</keyword>
<evidence type="ECO:0000256" key="2">
    <source>
        <dbReference type="ARBA" id="ARBA00006991"/>
    </source>
</evidence>
<keyword evidence="4" id="KW-0677">Repeat</keyword>
<evidence type="ECO:0000256" key="7">
    <source>
        <dbReference type="ARBA" id="ARBA00023125"/>
    </source>
</evidence>
<feature type="domain" description="C2H2-type" evidence="10">
    <location>
        <begin position="246"/>
        <end position="273"/>
    </location>
</feature>
<dbReference type="AlphaFoldDB" id="A0A3M0JHL9"/>
<evidence type="ECO:0000313" key="12">
    <source>
        <dbReference type="Proteomes" id="UP000269221"/>
    </source>
</evidence>
<evidence type="ECO:0000256" key="5">
    <source>
        <dbReference type="ARBA" id="ARBA00022771"/>
    </source>
</evidence>
<gene>
    <name evidence="11" type="ORF">DUI87_23597</name>
</gene>
<evidence type="ECO:0000256" key="1">
    <source>
        <dbReference type="ARBA" id="ARBA00004123"/>
    </source>
</evidence>
<dbReference type="GO" id="GO:0001227">
    <property type="term" value="F:DNA-binding transcription repressor activity, RNA polymerase II-specific"/>
    <property type="evidence" value="ECO:0007669"/>
    <property type="project" value="UniProtKB-ARBA"/>
</dbReference>
<evidence type="ECO:0000256" key="6">
    <source>
        <dbReference type="ARBA" id="ARBA00022833"/>
    </source>
</evidence>
<evidence type="ECO:0000256" key="8">
    <source>
        <dbReference type="ARBA" id="ARBA00023242"/>
    </source>
</evidence>
<dbReference type="PANTHER" id="PTHR23226:SF366">
    <property type="entry name" value="ZINC FINGER PROTEIN ZFP2"/>
    <property type="match status" value="1"/>
</dbReference>
<evidence type="ECO:0000313" key="11">
    <source>
        <dbReference type="EMBL" id="RMB99820.1"/>
    </source>
</evidence>
<keyword evidence="8" id="KW-0539">Nucleus</keyword>
<evidence type="ECO:0000256" key="3">
    <source>
        <dbReference type="ARBA" id="ARBA00022723"/>
    </source>
</evidence>
<proteinExistence type="inferred from homology"/>
<dbReference type="GO" id="GO:0008270">
    <property type="term" value="F:zinc ion binding"/>
    <property type="evidence" value="ECO:0007669"/>
    <property type="project" value="UniProtKB-KW"/>
</dbReference>
<sequence length="297" mass="33761">MHPRQRLGLGQASCRLETSKSFFPYKGLDTHQAPQGMVTAARLPQLQEPLDTAPGNAQAATVGLSVQGQGLDSMIPLPPSQLSPFCSSHPWAQPLCLLQALAELLGPGQERDSPSVPLSVTPRHQHIHTGERPYECGECGMSFSQSSHLIRHQRIHTRERPYKCEQCGKSFSHRSSLIHHQNLHAEERPYKCGECGKGFNQRPKLIIHQMIHTRERPYECPECGKRFQTSSTLLQHQRIHREERPFRCPECRKGFKHNSHLITHQCIHTGERLYECPQCGKSFTQSCNLTRHQQSHQ</sequence>
<comment type="caution">
    <text evidence="11">The sequence shown here is derived from an EMBL/GenBank/DDBJ whole genome shotgun (WGS) entry which is preliminary data.</text>
</comment>
<comment type="similarity">
    <text evidence="2">Belongs to the krueppel C2H2-type zinc-finger protein family.</text>
</comment>
<dbReference type="PROSITE" id="PS00028">
    <property type="entry name" value="ZINC_FINGER_C2H2_1"/>
    <property type="match status" value="6"/>
</dbReference>
<keyword evidence="3" id="KW-0479">Metal-binding</keyword>
<organism evidence="11 12">
    <name type="scientific">Hirundo rustica rustica</name>
    <dbReference type="NCBI Taxonomy" id="333673"/>
    <lineage>
        <taxon>Eukaryota</taxon>
        <taxon>Metazoa</taxon>
        <taxon>Chordata</taxon>
        <taxon>Craniata</taxon>
        <taxon>Vertebrata</taxon>
        <taxon>Euteleostomi</taxon>
        <taxon>Archelosauria</taxon>
        <taxon>Archosauria</taxon>
        <taxon>Dinosauria</taxon>
        <taxon>Saurischia</taxon>
        <taxon>Theropoda</taxon>
        <taxon>Coelurosauria</taxon>
        <taxon>Aves</taxon>
        <taxon>Neognathae</taxon>
        <taxon>Neoaves</taxon>
        <taxon>Telluraves</taxon>
        <taxon>Australaves</taxon>
        <taxon>Passeriformes</taxon>
        <taxon>Sylvioidea</taxon>
        <taxon>Hirundinidae</taxon>
        <taxon>Hirundo</taxon>
    </lineage>
</organism>
<feature type="domain" description="C2H2-type" evidence="10">
    <location>
        <begin position="274"/>
        <end position="297"/>
    </location>
</feature>
<feature type="domain" description="C2H2-type" evidence="10">
    <location>
        <begin position="190"/>
        <end position="217"/>
    </location>
</feature>